<dbReference type="PANTHER" id="PTHR30509:SF9">
    <property type="entry name" value="MULTIDRUG RESISTANCE PROTEIN MDTO"/>
    <property type="match status" value="1"/>
</dbReference>
<evidence type="ECO:0000313" key="10">
    <source>
        <dbReference type="Proteomes" id="UP000035540"/>
    </source>
</evidence>
<dbReference type="KEGG" id="cted:CTEST_11950"/>
<feature type="domain" description="Integral membrane bound transporter" evidence="8">
    <location>
        <begin position="43"/>
        <end position="165"/>
    </location>
</feature>
<evidence type="ECO:0000259" key="8">
    <source>
        <dbReference type="Pfam" id="PF13515"/>
    </source>
</evidence>
<sequence length="393" mass="42064">MAKVRISTLERLRVLETSLESRVLRVRKRSLSIVQAALASGLAFWVAREVFGHQNPFFAPITVVIILGMAGGERIKKAIELSIGCTIGVGLGDLLVHFVGPGVWQISIIVALSLLLAAFLSESQLLSNQVAIGAILISTIMPPGTSGGGPDRMVDAFIGSIIGLAAVAFLPSSPLNSGRREISKLLAIVSSVLDDVAQALDEGDSERLDQATEAIQDTQDSINSMLEAAKGGREVSNLSPLMWGKRRRVRSLERILPAVEQTMRNAGVLARRARVLCSDGDSVSIRLINIVDELADITASLSDVFDDRTEATEAIEVPGLVRRLQILAAGEDMGAITVKGVLSEYVILAQARSITVDLLVVCGWARESALAALAPTSETPAYPHERWPGIYED</sequence>
<dbReference type="GO" id="GO:0005886">
    <property type="term" value="C:plasma membrane"/>
    <property type="evidence" value="ECO:0007669"/>
    <property type="project" value="UniProtKB-SubCell"/>
</dbReference>
<comment type="similarity">
    <text evidence="6">Belongs to the YccS/YhfK family.</text>
</comment>
<dbReference type="AlphaFoldDB" id="A0A0G3HF86"/>
<keyword evidence="3 7" id="KW-0812">Transmembrane</keyword>
<organism evidence="9 10">
    <name type="scientific">Corynebacterium testudinoris</name>
    <dbReference type="NCBI Taxonomy" id="136857"/>
    <lineage>
        <taxon>Bacteria</taxon>
        <taxon>Bacillati</taxon>
        <taxon>Actinomycetota</taxon>
        <taxon>Actinomycetes</taxon>
        <taxon>Mycobacteriales</taxon>
        <taxon>Corynebacteriaceae</taxon>
        <taxon>Corynebacterium</taxon>
    </lineage>
</organism>
<comment type="subcellular location">
    <subcellularLocation>
        <location evidence="1">Cell membrane</location>
        <topology evidence="1">Multi-pass membrane protein</topology>
    </subcellularLocation>
</comment>
<reference evidence="9 10" key="1">
    <citation type="journal article" date="2015" name="Genome Announc.">
        <title>Complete Genome Sequence of the Type Strain Corynebacterium testudinoris DSM 44614, Recovered from Necrotic Lesions in the Mouth of a Tortoise.</title>
        <authorList>
            <person name="Ruckert C."/>
            <person name="Kriete M."/>
            <person name="Jaenicke S."/>
            <person name="Winkler A."/>
            <person name="Tauch A."/>
        </authorList>
    </citation>
    <scope>NUCLEOTIDE SEQUENCE [LARGE SCALE GENOMIC DNA]</scope>
    <source>
        <strain evidence="9 10">DSM 44614</strain>
    </source>
</reference>
<proteinExistence type="inferred from homology"/>
<dbReference type="PATRIC" id="fig|136857.5.peg.2360"/>
<gene>
    <name evidence="9" type="ORF">CTEST_11950</name>
</gene>
<evidence type="ECO:0000313" key="9">
    <source>
        <dbReference type="EMBL" id="AKK09797.1"/>
    </source>
</evidence>
<evidence type="ECO:0000256" key="5">
    <source>
        <dbReference type="ARBA" id="ARBA00023136"/>
    </source>
</evidence>
<dbReference type="PANTHER" id="PTHR30509">
    <property type="entry name" value="P-HYDROXYBENZOIC ACID EFFLUX PUMP SUBUNIT-RELATED"/>
    <property type="match status" value="1"/>
</dbReference>
<protein>
    <submittedName>
        <fullName evidence="9">Putative membrane protein</fullName>
    </submittedName>
</protein>
<name>A0A0G3HF86_9CORY</name>
<feature type="transmembrane region" description="Helical" evidence="7">
    <location>
        <begin position="156"/>
        <end position="175"/>
    </location>
</feature>
<dbReference type="STRING" id="136857.CTEST_11950"/>
<evidence type="ECO:0000256" key="7">
    <source>
        <dbReference type="SAM" id="Phobius"/>
    </source>
</evidence>
<accession>A0A0G3HF86</accession>
<dbReference type="Proteomes" id="UP000035540">
    <property type="component" value="Chromosome"/>
</dbReference>
<keyword evidence="2" id="KW-1003">Cell membrane</keyword>
<reference evidence="10" key="2">
    <citation type="submission" date="2015-05" db="EMBL/GenBank/DDBJ databases">
        <title>Complete genome sequence of Corynebacterium testudinoris DSM 44614, recovered from necrotic lesions in the mouth of a tortoise.</title>
        <authorList>
            <person name="Ruckert C."/>
            <person name="Albersmeier A."/>
            <person name="Winkler A."/>
            <person name="Tauch A."/>
        </authorList>
    </citation>
    <scope>NUCLEOTIDE SEQUENCE [LARGE SCALE GENOMIC DNA]</scope>
    <source>
        <strain evidence="10">DSM 44614</strain>
    </source>
</reference>
<feature type="transmembrane region" description="Helical" evidence="7">
    <location>
        <begin position="125"/>
        <end position="144"/>
    </location>
</feature>
<evidence type="ECO:0000256" key="1">
    <source>
        <dbReference type="ARBA" id="ARBA00004651"/>
    </source>
</evidence>
<evidence type="ECO:0000256" key="3">
    <source>
        <dbReference type="ARBA" id="ARBA00022692"/>
    </source>
</evidence>
<keyword evidence="10" id="KW-1185">Reference proteome</keyword>
<dbReference type="EMBL" id="CP011545">
    <property type="protein sequence ID" value="AKK09797.1"/>
    <property type="molecule type" value="Genomic_DNA"/>
</dbReference>
<evidence type="ECO:0000256" key="4">
    <source>
        <dbReference type="ARBA" id="ARBA00022989"/>
    </source>
</evidence>
<feature type="transmembrane region" description="Helical" evidence="7">
    <location>
        <begin position="102"/>
        <end position="120"/>
    </location>
</feature>
<keyword evidence="5 7" id="KW-0472">Membrane</keyword>
<evidence type="ECO:0000256" key="2">
    <source>
        <dbReference type="ARBA" id="ARBA00022475"/>
    </source>
</evidence>
<dbReference type="InterPro" id="IPR049453">
    <property type="entry name" value="Memb_transporter_dom"/>
</dbReference>
<evidence type="ECO:0000256" key="6">
    <source>
        <dbReference type="ARBA" id="ARBA00043993"/>
    </source>
</evidence>
<dbReference type="RefSeq" id="WP_047253901.1">
    <property type="nucleotide sequence ID" value="NZ_CP011545.1"/>
</dbReference>
<feature type="transmembrane region" description="Helical" evidence="7">
    <location>
        <begin position="30"/>
        <end position="47"/>
    </location>
</feature>
<keyword evidence="4 7" id="KW-1133">Transmembrane helix</keyword>
<dbReference type="OrthoDB" id="5198202at2"/>
<dbReference type="Pfam" id="PF13515">
    <property type="entry name" value="FUSC_2"/>
    <property type="match status" value="1"/>
</dbReference>